<proteinExistence type="predicted"/>
<reference evidence="1 2" key="1">
    <citation type="submission" date="2016-10" db="EMBL/GenBank/DDBJ databases">
        <authorList>
            <person name="de Groot N.N."/>
        </authorList>
    </citation>
    <scope>NUCLEOTIDE SEQUENCE [LARGE SCALE GENOMIC DNA]</scope>
    <source>
        <strain evidence="1 2">DSM 2872</strain>
    </source>
</reference>
<dbReference type="Proteomes" id="UP000183469">
    <property type="component" value="Unassembled WGS sequence"/>
</dbReference>
<dbReference type="RefSeq" id="WP_074673525.1">
    <property type="nucleotide sequence ID" value="NZ_FNQG01000019.1"/>
</dbReference>
<dbReference type="AlphaFoldDB" id="A0A1H4AJ44"/>
<dbReference type="OrthoDB" id="9804867at2"/>
<accession>A0A1H4AJ44</accession>
<dbReference type="EMBL" id="FNQG01000019">
    <property type="protein sequence ID" value="SEA35915.1"/>
    <property type="molecule type" value="Genomic_DNA"/>
</dbReference>
<gene>
    <name evidence="1" type="ORF">SAMN05660648_02917</name>
</gene>
<evidence type="ECO:0000313" key="1">
    <source>
        <dbReference type="EMBL" id="SEA35915.1"/>
    </source>
</evidence>
<sequence length="59" mass="6521">MASTTTDMSTRMNRVVNEVTAERADSVLIQRTLDADNDHDIHGPFQTVQDAMADLNADD</sequence>
<protein>
    <submittedName>
        <fullName evidence="1">DNA-damage-inducible protein J</fullName>
    </submittedName>
</protein>
<organism evidence="1 2">
    <name type="scientific">Selenomonas ruminantium</name>
    <dbReference type="NCBI Taxonomy" id="971"/>
    <lineage>
        <taxon>Bacteria</taxon>
        <taxon>Bacillati</taxon>
        <taxon>Bacillota</taxon>
        <taxon>Negativicutes</taxon>
        <taxon>Selenomonadales</taxon>
        <taxon>Selenomonadaceae</taxon>
        <taxon>Selenomonas</taxon>
    </lineage>
</organism>
<name>A0A1H4AJ44_SELRU</name>
<evidence type="ECO:0000313" key="2">
    <source>
        <dbReference type="Proteomes" id="UP000183469"/>
    </source>
</evidence>